<gene>
    <name evidence="1" type="ORF">BHE90_007065</name>
</gene>
<protein>
    <submittedName>
        <fullName evidence="1">Uncharacterized protein</fullName>
    </submittedName>
</protein>
<proteinExistence type="predicted"/>
<evidence type="ECO:0000313" key="2">
    <source>
        <dbReference type="Proteomes" id="UP000287124"/>
    </source>
</evidence>
<keyword evidence="2" id="KW-1185">Reference proteome</keyword>
<reference evidence="1 2" key="1">
    <citation type="submission" date="2017-06" db="EMBL/GenBank/DDBJ databases">
        <title>Comparative genomic analysis of Ambrosia Fusariam Clade fungi.</title>
        <authorList>
            <person name="Stajich J.E."/>
            <person name="Carrillo J."/>
            <person name="Kijimoto T."/>
            <person name="Eskalen A."/>
            <person name="O'Donnell K."/>
            <person name="Kasson M."/>
        </authorList>
    </citation>
    <scope>NUCLEOTIDE SEQUENCE [LARGE SCALE GENOMIC DNA]</scope>
    <source>
        <strain evidence="1 2">UCR1854</strain>
    </source>
</reference>
<accession>A0A430LRZ5</accession>
<dbReference type="Proteomes" id="UP000287124">
    <property type="component" value="Unassembled WGS sequence"/>
</dbReference>
<evidence type="ECO:0000313" key="1">
    <source>
        <dbReference type="EMBL" id="RTE78463.1"/>
    </source>
</evidence>
<dbReference type="EMBL" id="MIKF01000095">
    <property type="protein sequence ID" value="RTE78463.1"/>
    <property type="molecule type" value="Genomic_DNA"/>
</dbReference>
<sequence length="72" mass="8512">MNQNLIKQEIETQYIDPGKIAVRLSELFPGVKCRIKWYHLNQVDPDEDVVILQVPRLLTEEEKISLFEEETK</sequence>
<organism evidence="1 2">
    <name type="scientific">Fusarium euwallaceae</name>
    <dbReference type="NCBI Taxonomy" id="1147111"/>
    <lineage>
        <taxon>Eukaryota</taxon>
        <taxon>Fungi</taxon>
        <taxon>Dikarya</taxon>
        <taxon>Ascomycota</taxon>
        <taxon>Pezizomycotina</taxon>
        <taxon>Sordariomycetes</taxon>
        <taxon>Hypocreomycetidae</taxon>
        <taxon>Hypocreales</taxon>
        <taxon>Nectriaceae</taxon>
        <taxon>Fusarium</taxon>
        <taxon>Fusarium solani species complex</taxon>
    </lineage>
</organism>
<name>A0A430LRZ5_9HYPO</name>
<dbReference type="AlphaFoldDB" id="A0A430LRZ5"/>
<comment type="caution">
    <text evidence="1">The sequence shown here is derived from an EMBL/GenBank/DDBJ whole genome shotgun (WGS) entry which is preliminary data.</text>
</comment>